<keyword evidence="1" id="KW-0328">Glycosyltransferase</keyword>
<gene>
    <name evidence="3" type="ORF">SAMN05661053_2396</name>
</gene>
<dbReference type="GO" id="GO:0016758">
    <property type="term" value="F:hexosyltransferase activity"/>
    <property type="evidence" value="ECO:0007669"/>
    <property type="project" value="TreeGrafter"/>
</dbReference>
<evidence type="ECO:0000256" key="2">
    <source>
        <dbReference type="ARBA" id="ARBA00022679"/>
    </source>
</evidence>
<dbReference type="InterPro" id="IPR004629">
    <property type="entry name" value="WecG_TagA_CpsF"/>
</dbReference>
<dbReference type="PANTHER" id="PTHR34136">
    <property type="match status" value="1"/>
</dbReference>
<evidence type="ECO:0000313" key="4">
    <source>
        <dbReference type="Proteomes" id="UP000255423"/>
    </source>
</evidence>
<sequence length="256" mass="29818">MSIESVKLLNTRIDNISIKELLEKLNKGVLVTPNVDDIMKHQRDREFHEMADQAEFSVCDSKIVMLSARLRGVRLKETIPGSSFFPQYCDYHAKDENVKIFLLGAKEGVGLKAQERINKRIGREIIVGTYSPPFGFEKDNAECEKILKIINDTPANVVLVGLGNPKQTKWIYKYKKHLPKVDVFMALGATIDFEAGNIKRAPAIFQKLALEWFYRFIQESKRLWRRYFIDDLPFFWHLFKQMLGLYKDPWGKKEQD</sequence>
<proteinExistence type="predicted"/>
<dbReference type="EMBL" id="UHJL01000003">
    <property type="protein sequence ID" value="SUQ24982.1"/>
    <property type="molecule type" value="Genomic_DNA"/>
</dbReference>
<name>A0A380S6W8_FIBSU</name>
<organism evidence="3 4">
    <name type="scientific">Fibrobacter succinogenes</name>
    <name type="common">Bacteroides succinogenes</name>
    <dbReference type="NCBI Taxonomy" id="833"/>
    <lineage>
        <taxon>Bacteria</taxon>
        <taxon>Pseudomonadati</taxon>
        <taxon>Fibrobacterota</taxon>
        <taxon>Fibrobacteria</taxon>
        <taxon>Fibrobacterales</taxon>
        <taxon>Fibrobacteraceae</taxon>
        <taxon>Fibrobacter</taxon>
    </lineage>
</organism>
<reference evidence="3 4" key="1">
    <citation type="submission" date="2017-08" db="EMBL/GenBank/DDBJ databases">
        <authorList>
            <person name="de Groot N.N."/>
        </authorList>
    </citation>
    <scope>NUCLEOTIDE SEQUENCE [LARGE SCALE GENOMIC DNA]</scope>
    <source>
        <strain evidence="3 4">HM2</strain>
    </source>
</reference>
<evidence type="ECO:0000313" key="3">
    <source>
        <dbReference type="EMBL" id="SUQ24982.1"/>
    </source>
</evidence>
<dbReference type="AlphaFoldDB" id="A0A380S6W8"/>
<evidence type="ECO:0000256" key="1">
    <source>
        <dbReference type="ARBA" id="ARBA00022676"/>
    </source>
</evidence>
<dbReference type="CDD" id="cd06533">
    <property type="entry name" value="Glyco_transf_WecG_TagA"/>
    <property type="match status" value="1"/>
</dbReference>
<protein>
    <submittedName>
        <fullName evidence="3">Polymer biosynthesis protein, WecB/TagA/CpsF family</fullName>
    </submittedName>
</protein>
<dbReference type="PANTHER" id="PTHR34136:SF1">
    <property type="entry name" value="UDP-N-ACETYL-D-MANNOSAMINURONIC ACID TRANSFERASE"/>
    <property type="match status" value="1"/>
</dbReference>
<dbReference type="NCBIfam" id="TIGR00696">
    <property type="entry name" value="wecG_tagA_cpsF"/>
    <property type="match status" value="1"/>
</dbReference>
<accession>A0A380S6W8</accession>
<dbReference type="Proteomes" id="UP000255423">
    <property type="component" value="Unassembled WGS sequence"/>
</dbReference>
<keyword evidence="2" id="KW-0808">Transferase</keyword>
<dbReference type="Pfam" id="PF03808">
    <property type="entry name" value="Glyco_tran_WecG"/>
    <property type="match status" value="1"/>
</dbReference>